<comment type="similarity">
    <text evidence="2">Belongs to the STEAP family.</text>
</comment>
<keyword evidence="5 6" id="KW-0472">Membrane</keyword>
<evidence type="ECO:0000256" key="6">
    <source>
        <dbReference type="SAM" id="Phobius"/>
    </source>
</evidence>
<organism evidence="8 9">
    <name type="scientific">Anas platyrhynchos</name>
    <name type="common">Mallard</name>
    <name type="synonym">Anas boschas</name>
    <dbReference type="NCBI Taxonomy" id="8839"/>
    <lineage>
        <taxon>Eukaryota</taxon>
        <taxon>Metazoa</taxon>
        <taxon>Chordata</taxon>
        <taxon>Craniata</taxon>
        <taxon>Vertebrata</taxon>
        <taxon>Euteleostomi</taxon>
        <taxon>Archelosauria</taxon>
        <taxon>Archosauria</taxon>
        <taxon>Dinosauria</taxon>
        <taxon>Saurischia</taxon>
        <taxon>Theropoda</taxon>
        <taxon>Coelurosauria</taxon>
        <taxon>Aves</taxon>
        <taxon>Neognathae</taxon>
        <taxon>Galloanserae</taxon>
        <taxon>Anseriformes</taxon>
        <taxon>Anatidae</taxon>
        <taxon>Anatinae</taxon>
        <taxon>Anas</taxon>
    </lineage>
</organism>
<comment type="subcellular location">
    <subcellularLocation>
        <location evidence="1">Membrane</location>
        <topology evidence="1">Multi-pass membrane protein</topology>
    </subcellularLocation>
</comment>
<dbReference type="GO" id="GO:0015677">
    <property type="term" value="P:copper ion import"/>
    <property type="evidence" value="ECO:0007669"/>
    <property type="project" value="TreeGrafter"/>
</dbReference>
<dbReference type="GO" id="GO:0005886">
    <property type="term" value="C:plasma membrane"/>
    <property type="evidence" value="ECO:0007669"/>
    <property type="project" value="TreeGrafter"/>
</dbReference>
<evidence type="ECO:0000256" key="1">
    <source>
        <dbReference type="ARBA" id="ARBA00004141"/>
    </source>
</evidence>
<evidence type="ECO:0000256" key="2">
    <source>
        <dbReference type="ARBA" id="ARBA00007729"/>
    </source>
</evidence>
<feature type="transmembrane region" description="Helical" evidence="6">
    <location>
        <begin position="163"/>
        <end position="184"/>
    </location>
</feature>
<reference evidence="8" key="2">
    <citation type="submission" date="2025-08" db="UniProtKB">
        <authorList>
            <consortium name="Ensembl"/>
        </authorList>
    </citation>
    <scope>IDENTIFICATION</scope>
</reference>
<evidence type="ECO:0000259" key="7">
    <source>
        <dbReference type="Pfam" id="PF01794"/>
    </source>
</evidence>
<evidence type="ECO:0000256" key="3">
    <source>
        <dbReference type="ARBA" id="ARBA00022692"/>
    </source>
</evidence>
<dbReference type="Ensembl" id="ENSAPLT00020001339.1">
    <property type="protein sequence ID" value="ENSAPLP00020001253.1"/>
    <property type="gene ID" value="ENSAPLG00020000914.1"/>
</dbReference>
<evidence type="ECO:0000313" key="9">
    <source>
        <dbReference type="Proteomes" id="UP000694400"/>
    </source>
</evidence>
<evidence type="ECO:0000256" key="5">
    <source>
        <dbReference type="ARBA" id="ARBA00023136"/>
    </source>
</evidence>
<dbReference type="GO" id="GO:0008823">
    <property type="term" value="F:cupric reductase (NADH) activity"/>
    <property type="evidence" value="ECO:0007669"/>
    <property type="project" value="TreeGrafter"/>
</dbReference>
<protein>
    <submittedName>
        <fullName evidence="8">STEAP3 metalloreductase</fullName>
    </submittedName>
</protein>
<feature type="transmembrane region" description="Helical" evidence="6">
    <location>
        <begin position="215"/>
        <end position="235"/>
    </location>
</feature>
<dbReference type="GO" id="GO:0005768">
    <property type="term" value="C:endosome"/>
    <property type="evidence" value="ECO:0007669"/>
    <property type="project" value="TreeGrafter"/>
</dbReference>
<dbReference type="Pfam" id="PF01794">
    <property type="entry name" value="Ferric_reduct"/>
    <property type="match status" value="1"/>
</dbReference>
<name>A0A8B9SGR4_ANAPL</name>
<dbReference type="AlphaFoldDB" id="A0A8B9SGR4"/>
<proteinExistence type="inferred from homology"/>
<dbReference type="PANTHER" id="PTHR14239:SF8">
    <property type="entry name" value="METALLOREDUCTASE STEAP3"/>
    <property type="match status" value="1"/>
</dbReference>
<feature type="transmembrane region" description="Helical" evidence="6">
    <location>
        <begin position="72"/>
        <end position="90"/>
    </location>
</feature>
<evidence type="ECO:0000256" key="4">
    <source>
        <dbReference type="ARBA" id="ARBA00022989"/>
    </source>
</evidence>
<reference evidence="8" key="1">
    <citation type="submission" date="2019-08" db="EMBL/GenBank/DDBJ databases">
        <title>Three high-quality genomes provides insights into domestication of ducks.</title>
        <authorList>
            <person name="Hou Z.C."/>
            <person name="Zhu F."/>
            <person name="Yin Z.T."/>
            <person name="Zhang F."/>
        </authorList>
    </citation>
    <scope>NUCLEOTIDE SEQUENCE [LARGE SCALE GENOMIC DNA]</scope>
</reference>
<dbReference type="InterPro" id="IPR013130">
    <property type="entry name" value="Fe3_Rdtase_TM_dom"/>
</dbReference>
<reference evidence="8" key="3">
    <citation type="submission" date="2025-09" db="UniProtKB">
        <authorList>
            <consortium name="Ensembl"/>
        </authorList>
    </citation>
    <scope>IDENTIFICATION</scope>
</reference>
<dbReference type="GO" id="GO:0052851">
    <property type="term" value="F:ferric-chelate reductase (NADPH) activity"/>
    <property type="evidence" value="ECO:0007669"/>
    <property type="project" value="TreeGrafter"/>
</dbReference>
<dbReference type="InterPro" id="IPR051267">
    <property type="entry name" value="STEAP_metalloreductase"/>
</dbReference>
<accession>A0A8B9SGR4</accession>
<feature type="domain" description="Ferric oxidoreductase" evidence="7">
    <location>
        <begin position="119"/>
        <end position="256"/>
    </location>
</feature>
<dbReference type="Proteomes" id="UP000694400">
    <property type="component" value="Chromosome 6"/>
</dbReference>
<evidence type="ECO:0000313" key="8">
    <source>
        <dbReference type="Ensembl" id="ENSAPLP00020001253.1"/>
    </source>
</evidence>
<keyword evidence="3 6" id="KW-0812">Transmembrane</keyword>
<keyword evidence="4 6" id="KW-1133">Transmembrane helix</keyword>
<dbReference type="PANTHER" id="PTHR14239">
    <property type="entry name" value="DUDULIN-RELATED"/>
    <property type="match status" value="1"/>
</dbReference>
<feature type="transmembrane region" description="Helical" evidence="6">
    <location>
        <begin position="120"/>
        <end position="142"/>
    </location>
</feature>
<sequence length="261" mass="29873">MSFSWRFSGNITPRSVTWPDVLVGKILVDVSNNTEINHHKESNAEYLASLFPACTPAEIENIPLRLLPAWKIPIFLSLGLFLCFFTYNLVRQVIHPYIREQKNKFYKIPIEVVNTTLPCVAYVMLSLVYLPGVLAACLQLYYGTKYRRFPDWLDQWLQHRKQIGLLSFFCAALHAVYSLCPAHAPLPPLPVNRDGRQAGNKMNIWVEEEVWRMEIYISVGIIALGLLSLLAITSLPSIANSLNWREFSFIQVKLTFANVTE</sequence>